<gene>
    <name evidence="5" type="ORF">PENTCL1PPCAC_12326</name>
</gene>
<dbReference type="PANTHER" id="PTHR22991:SF40">
    <property type="entry name" value="PROTEIN CBG13490"/>
    <property type="match status" value="1"/>
</dbReference>
<dbReference type="EMBL" id="BTSX01000003">
    <property type="protein sequence ID" value="GMS90151.1"/>
    <property type="molecule type" value="Genomic_DNA"/>
</dbReference>
<keyword evidence="6" id="KW-1185">Reference proteome</keyword>
<dbReference type="InterPro" id="IPR016186">
    <property type="entry name" value="C-type_lectin-like/link_sf"/>
</dbReference>
<name>A0AAV5T3Q9_9BILA</name>
<comment type="caution">
    <text evidence="5">The sequence shown here is derived from an EMBL/GenBank/DDBJ whole genome shotgun (WGS) entry which is preliminary data.</text>
</comment>
<dbReference type="SUPFAM" id="SSF49854">
    <property type="entry name" value="Spermadhesin, CUB domain"/>
    <property type="match status" value="1"/>
</dbReference>
<dbReference type="AlphaFoldDB" id="A0AAV5T3Q9"/>
<dbReference type="Pfam" id="PF00059">
    <property type="entry name" value="Lectin_C"/>
    <property type="match status" value="1"/>
</dbReference>
<feature type="domain" description="C-type lectin" evidence="4">
    <location>
        <begin position="67"/>
        <end position="170"/>
    </location>
</feature>
<dbReference type="InterPro" id="IPR001304">
    <property type="entry name" value="C-type_lectin-like"/>
</dbReference>
<evidence type="ECO:0000259" key="3">
    <source>
        <dbReference type="PROSITE" id="PS01180"/>
    </source>
</evidence>
<dbReference type="Proteomes" id="UP001432027">
    <property type="component" value="Unassembled WGS sequence"/>
</dbReference>
<evidence type="ECO:0000313" key="6">
    <source>
        <dbReference type="Proteomes" id="UP001432027"/>
    </source>
</evidence>
<dbReference type="InterPro" id="IPR050976">
    <property type="entry name" value="Snaclec"/>
</dbReference>
<dbReference type="Gene3D" id="2.60.120.290">
    <property type="entry name" value="Spermadhesin, CUB domain"/>
    <property type="match status" value="1"/>
</dbReference>
<accession>A0AAV5T3Q9</accession>
<comment type="caution">
    <text evidence="2">Lacks conserved residue(s) required for the propagation of feature annotation.</text>
</comment>
<dbReference type="Pfam" id="PF00431">
    <property type="entry name" value="CUB"/>
    <property type="match status" value="1"/>
</dbReference>
<evidence type="ECO:0000259" key="4">
    <source>
        <dbReference type="PROSITE" id="PS50041"/>
    </source>
</evidence>
<dbReference type="SMART" id="SM00034">
    <property type="entry name" value="CLECT"/>
    <property type="match status" value="1"/>
</dbReference>
<feature type="domain" description="CUB" evidence="3">
    <location>
        <begin position="195"/>
        <end position="303"/>
    </location>
</feature>
<dbReference type="SUPFAM" id="SSF56436">
    <property type="entry name" value="C-type lectin-like"/>
    <property type="match status" value="1"/>
</dbReference>
<evidence type="ECO:0000256" key="2">
    <source>
        <dbReference type="PROSITE-ProRule" id="PRU00059"/>
    </source>
</evidence>
<dbReference type="CDD" id="cd00037">
    <property type="entry name" value="CLECT"/>
    <property type="match status" value="1"/>
</dbReference>
<dbReference type="InterPro" id="IPR000859">
    <property type="entry name" value="CUB_dom"/>
</dbReference>
<protein>
    <recommendedName>
        <fullName evidence="7">CUB domain-containing protein</fullName>
    </recommendedName>
</protein>
<dbReference type="InterPro" id="IPR016187">
    <property type="entry name" value="CTDL_fold"/>
</dbReference>
<sequence>MMELCLEMHADLLRYCIPSTMEIISPAKPGKFSWSSGMPQATPSSELSGSCAKQSIRAEVPNSVDDCYLLKTGATTAISAERGCNMDGSHLASIHDKNMNDFMRRTAVGNGYLTGMHIGLAKLDYLHYSWTDKSPVGYTNFGTNQPDDSKGSCVKMTTDTVEAPWMSEDCASLSLPYFCTKKAVILTDAPQPAECATNAHYKAGDHIYSPSFPAPGGSSFCNYSIGETDITKKVQLEIIFFESNQCCDSLSIFDTDGSELMTLRGYKGPTALYVKATGNTLTLKWNATSGMGVRGFHAIASNY</sequence>
<dbReference type="PROSITE" id="PS50041">
    <property type="entry name" value="C_TYPE_LECTIN_2"/>
    <property type="match status" value="1"/>
</dbReference>
<dbReference type="Gene3D" id="3.10.100.10">
    <property type="entry name" value="Mannose-Binding Protein A, subunit A"/>
    <property type="match status" value="1"/>
</dbReference>
<dbReference type="PROSITE" id="PS01180">
    <property type="entry name" value="CUB"/>
    <property type="match status" value="1"/>
</dbReference>
<dbReference type="InterPro" id="IPR035914">
    <property type="entry name" value="Sperma_CUB_dom_sf"/>
</dbReference>
<reference evidence="5" key="1">
    <citation type="submission" date="2023-10" db="EMBL/GenBank/DDBJ databases">
        <title>Genome assembly of Pristionchus species.</title>
        <authorList>
            <person name="Yoshida K."/>
            <person name="Sommer R.J."/>
        </authorList>
    </citation>
    <scope>NUCLEOTIDE SEQUENCE</scope>
    <source>
        <strain evidence="5">RS0144</strain>
    </source>
</reference>
<organism evidence="5 6">
    <name type="scientific">Pristionchus entomophagus</name>
    <dbReference type="NCBI Taxonomy" id="358040"/>
    <lineage>
        <taxon>Eukaryota</taxon>
        <taxon>Metazoa</taxon>
        <taxon>Ecdysozoa</taxon>
        <taxon>Nematoda</taxon>
        <taxon>Chromadorea</taxon>
        <taxon>Rhabditida</taxon>
        <taxon>Rhabditina</taxon>
        <taxon>Diplogasteromorpha</taxon>
        <taxon>Diplogasteroidea</taxon>
        <taxon>Neodiplogasteridae</taxon>
        <taxon>Pristionchus</taxon>
    </lineage>
</organism>
<dbReference type="PANTHER" id="PTHR22991">
    <property type="entry name" value="PROTEIN CBG13490"/>
    <property type="match status" value="1"/>
</dbReference>
<evidence type="ECO:0000256" key="1">
    <source>
        <dbReference type="ARBA" id="ARBA00023157"/>
    </source>
</evidence>
<keyword evidence="1" id="KW-1015">Disulfide bond</keyword>
<proteinExistence type="predicted"/>
<evidence type="ECO:0008006" key="7">
    <source>
        <dbReference type="Google" id="ProtNLM"/>
    </source>
</evidence>
<evidence type="ECO:0000313" key="5">
    <source>
        <dbReference type="EMBL" id="GMS90151.1"/>
    </source>
</evidence>